<dbReference type="Proteomes" id="UP000327493">
    <property type="component" value="Chromosome 2"/>
</dbReference>
<evidence type="ECO:0000313" key="2">
    <source>
        <dbReference type="EMBL" id="KAA8595169.1"/>
    </source>
</evidence>
<reference evidence="2 3" key="1">
    <citation type="submission" date="2019-08" db="EMBL/GenBank/DDBJ databases">
        <title>A chromosome-level genome assembly, high-density linkage maps, and genome scans reveal the genomic architecture of hybrid incompatibilities underlying speciation via character displacement in darters (Percidae: Etheostominae).</title>
        <authorList>
            <person name="Moran R.L."/>
            <person name="Catchen J.M."/>
            <person name="Fuller R.C."/>
        </authorList>
    </citation>
    <scope>NUCLEOTIDE SEQUENCE [LARGE SCALE GENOMIC DNA]</scope>
    <source>
        <strain evidence="2">EspeVRDwgs_2016</strain>
        <tissue evidence="2">Muscle</tissue>
    </source>
</reference>
<protein>
    <submittedName>
        <fullName evidence="2">Uncharacterized protein</fullName>
    </submittedName>
</protein>
<name>A0A5J5DPF0_9PERO</name>
<comment type="caution">
    <text evidence="2">The sequence shown here is derived from an EMBL/GenBank/DDBJ whole genome shotgun (WGS) entry which is preliminary data.</text>
</comment>
<keyword evidence="3" id="KW-1185">Reference proteome</keyword>
<feature type="compositionally biased region" description="Polar residues" evidence="1">
    <location>
        <begin position="22"/>
        <end position="32"/>
    </location>
</feature>
<feature type="region of interest" description="Disordered" evidence="1">
    <location>
        <begin position="18"/>
        <end position="45"/>
    </location>
</feature>
<organism evidence="2 3">
    <name type="scientific">Etheostoma spectabile</name>
    <name type="common">orangethroat darter</name>
    <dbReference type="NCBI Taxonomy" id="54343"/>
    <lineage>
        <taxon>Eukaryota</taxon>
        <taxon>Metazoa</taxon>
        <taxon>Chordata</taxon>
        <taxon>Craniata</taxon>
        <taxon>Vertebrata</taxon>
        <taxon>Euteleostomi</taxon>
        <taxon>Actinopterygii</taxon>
        <taxon>Neopterygii</taxon>
        <taxon>Teleostei</taxon>
        <taxon>Neoteleostei</taxon>
        <taxon>Acanthomorphata</taxon>
        <taxon>Eupercaria</taxon>
        <taxon>Perciformes</taxon>
        <taxon>Percoidei</taxon>
        <taxon>Percidae</taxon>
        <taxon>Etheostomatinae</taxon>
        <taxon>Etheostoma</taxon>
    </lineage>
</organism>
<sequence>MLLLHMIRWQAGERDTWWPPTGSANRTPTWDLTETTSSSRSRGEECPPTWCREHLLVRNEGLRERKEEEGDLLQHYY</sequence>
<gene>
    <name evidence="2" type="ORF">FQN60_012304</name>
</gene>
<evidence type="ECO:0000256" key="1">
    <source>
        <dbReference type="SAM" id="MobiDB-lite"/>
    </source>
</evidence>
<accession>A0A5J5DPF0</accession>
<dbReference type="EMBL" id="VOFY01000002">
    <property type="protein sequence ID" value="KAA8595169.1"/>
    <property type="molecule type" value="Genomic_DNA"/>
</dbReference>
<dbReference type="AlphaFoldDB" id="A0A5J5DPF0"/>
<evidence type="ECO:0000313" key="3">
    <source>
        <dbReference type="Proteomes" id="UP000327493"/>
    </source>
</evidence>
<proteinExistence type="predicted"/>